<keyword evidence="8 10" id="KW-0472">Membrane</keyword>
<keyword evidence="6" id="KW-0445">Lipid transport</keyword>
<feature type="domain" description="SMP-LTD" evidence="11">
    <location>
        <begin position="867"/>
        <end position="1171"/>
    </location>
</feature>
<feature type="compositionally biased region" description="Basic and acidic residues" evidence="9">
    <location>
        <begin position="281"/>
        <end position="290"/>
    </location>
</feature>
<feature type="non-terminal residue" evidence="12">
    <location>
        <position position="1181"/>
    </location>
</feature>
<feature type="transmembrane region" description="Helical" evidence="10">
    <location>
        <begin position="388"/>
        <end position="408"/>
    </location>
</feature>
<feature type="compositionally biased region" description="Basic and acidic residues" evidence="9">
    <location>
        <begin position="145"/>
        <end position="160"/>
    </location>
</feature>
<feature type="compositionally biased region" description="Acidic residues" evidence="9">
    <location>
        <begin position="1012"/>
        <end position="1026"/>
    </location>
</feature>
<sequence length="1181" mass="134150">MNESEGEQECGVSTPKKKRVERGDLKVKKKHRQQKYGVEWESDPKFSKWLTRDPQDNFKSRCKVLYSRKMEVSGAGKSPNTSLSFRYNANNEELEELFHECDDDRPIPQVEPQVRCESASPKKTEKTSSIIDKYFKSIRNEKPSEKVDEVKTDVKSEENRAPIVPKEVSSSPVKDYLNRFGKRSTSDVIPEGKEANETWKIFHDFKFKIAQAVEDMKTRSVEETKEKTLPRENSTSDSEENSAMKDLDQQSMGDTDNQVSSLDSSIQNLSDVTQPLTAKPTEFDLNKEPNTKNNSDSSDDTHKNLAHSESDLTRELIQQDSLEVESGIEALEDTIDAFGDVNQIEADESKTPLDTGVTQPAQSPSNFGLPPSKNNLHKDESSTKPKAYFFKFSMYFLTIFLLINYLLFPNSNAWNGFLLGIWFFYFSSCLKEWLLDTYFTDEPRKGYFQLKRNNTLPFTYTIPSVKEHRPLKKYDGWINHYRYPDYDPYTYHINKTTTAFMKLEGCNLRISYTRTKVAKRALWDEKIENITFYQHRLYNLTGARVILLPKGLVRRRQWSKKYPICIILSEKEKIQVLEKENTSSERKSSESLERKSKELPLETESTETNTSPEKKKKFVWRRREKSVTHSEVDAGKEGLRHRLVRKIHRDKKADSTSACTETESQGQVDKNIQLEDSFDADMDVSKSVTSAKEDDDELDDSELCRIKEFLEETELDAGAEGASEGEWSVHVKQSCDKHSHLYLFARTGRDKHEWYRRFMIAISEANASVESSGAEDRPASDTETKDGIELAVYKLTEKENVAFGKSKSTEASTEGTTMPSPSHPVPSSFESYEKSFWPYLNKIIQASKYNQSGGAAAGGAACECRALPADVAWANTLLARLMYDVMRDPLMLARVQARIQRKLNTLKLPSFMSPLVITSLRLEGACPLLSALAAGAADARGAWLHARLRYDGGATITILTQINLMKLKEKNVTLEEQLLVTNENIVESEVNVSRQGCVSPELKKRKPAIYDSEVEDSAESSSDDESPPVQPVDSAENVPLTESASSTNEGVSSKKKFLRMVDKIATNKYFQTVTDYKYVKRAMEGLSNTDIKLQLEVRALAGALAVNLPPPPHDRLWIGFSTNPQLVLKARPAFGARTLRFAHITNWIEQKLTKEFEKVLVLPNMEDIIIDVLTPTPVEFE</sequence>
<evidence type="ECO:0000256" key="4">
    <source>
        <dbReference type="ARBA" id="ARBA00022824"/>
    </source>
</evidence>
<keyword evidence="5 10" id="KW-1133">Transmembrane helix</keyword>
<evidence type="ECO:0000256" key="1">
    <source>
        <dbReference type="ARBA" id="ARBA00004586"/>
    </source>
</evidence>
<feature type="compositionally biased region" description="Polar residues" evidence="9">
    <location>
        <begin position="1040"/>
        <end position="1051"/>
    </location>
</feature>
<feature type="region of interest" description="Disordered" evidence="9">
    <location>
        <begin position="1"/>
        <end position="37"/>
    </location>
</feature>
<feature type="compositionally biased region" description="Polar residues" evidence="9">
    <location>
        <begin position="249"/>
        <end position="276"/>
    </location>
</feature>
<feature type="region of interest" description="Disordered" evidence="9">
    <location>
        <begin position="804"/>
        <end position="826"/>
    </location>
</feature>
<feature type="compositionally biased region" description="Basic and acidic residues" evidence="9">
    <location>
        <begin position="578"/>
        <end position="600"/>
    </location>
</feature>
<feature type="compositionally biased region" description="Basic and acidic residues" evidence="9">
    <location>
        <begin position="217"/>
        <end position="230"/>
    </location>
</feature>
<dbReference type="PROSITE" id="PS51847">
    <property type="entry name" value="SMP"/>
    <property type="match status" value="1"/>
</dbReference>
<evidence type="ECO:0000256" key="2">
    <source>
        <dbReference type="ARBA" id="ARBA00022448"/>
    </source>
</evidence>
<name>A0A8J9VCT8_9NEOP</name>
<reference evidence="12" key="1">
    <citation type="submission" date="2021-12" db="EMBL/GenBank/DDBJ databases">
        <authorList>
            <person name="Martin H S."/>
        </authorList>
    </citation>
    <scope>NUCLEOTIDE SEQUENCE</scope>
</reference>
<dbReference type="PANTHER" id="PTHR13466">
    <property type="entry name" value="TEX2 PROTEIN-RELATED"/>
    <property type="match status" value="1"/>
</dbReference>
<evidence type="ECO:0000313" key="13">
    <source>
        <dbReference type="Proteomes" id="UP000838878"/>
    </source>
</evidence>
<keyword evidence="2" id="KW-0813">Transport</keyword>
<evidence type="ECO:0000259" key="11">
    <source>
        <dbReference type="PROSITE" id="PS51847"/>
    </source>
</evidence>
<evidence type="ECO:0000256" key="3">
    <source>
        <dbReference type="ARBA" id="ARBA00022692"/>
    </source>
</evidence>
<dbReference type="AlphaFoldDB" id="A0A8J9VCT8"/>
<dbReference type="EMBL" id="OV170234">
    <property type="protein sequence ID" value="CAH0719468.1"/>
    <property type="molecule type" value="Genomic_DNA"/>
</dbReference>
<keyword evidence="7" id="KW-0446">Lipid-binding</keyword>
<feature type="region of interest" description="Disordered" evidence="9">
    <location>
        <begin position="578"/>
        <end position="621"/>
    </location>
</feature>
<keyword evidence="3 10" id="KW-0812">Transmembrane</keyword>
<feature type="region of interest" description="Disordered" evidence="9">
    <location>
        <begin position="349"/>
        <end position="380"/>
    </location>
</feature>
<evidence type="ECO:0000256" key="5">
    <source>
        <dbReference type="ARBA" id="ARBA00022989"/>
    </source>
</evidence>
<feature type="region of interest" description="Disordered" evidence="9">
    <location>
        <begin position="145"/>
        <end position="170"/>
    </location>
</feature>
<organism evidence="12 13">
    <name type="scientific">Brenthis ino</name>
    <name type="common">lesser marbled fritillary</name>
    <dbReference type="NCBI Taxonomy" id="405034"/>
    <lineage>
        <taxon>Eukaryota</taxon>
        <taxon>Metazoa</taxon>
        <taxon>Ecdysozoa</taxon>
        <taxon>Arthropoda</taxon>
        <taxon>Hexapoda</taxon>
        <taxon>Insecta</taxon>
        <taxon>Pterygota</taxon>
        <taxon>Neoptera</taxon>
        <taxon>Endopterygota</taxon>
        <taxon>Lepidoptera</taxon>
        <taxon>Glossata</taxon>
        <taxon>Ditrysia</taxon>
        <taxon>Papilionoidea</taxon>
        <taxon>Nymphalidae</taxon>
        <taxon>Heliconiinae</taxon>
        <taxon>Argynnini</taxon>
        <taxon>Brenthis</taxon>
    </lineage>
</organism>
<feature type="compositionally biased region" description="Polar residues" evidence="9">
    <location>
        <begin position="655"/>
        <end position="670"/>
    </location>
</feature>
<evidence type="ECO:0000256" key="7">
    <source>
        <dbReference type="ARBA" id="ARBA00023121"/>
    </source>
</evidence>
<dbReference type="Proteomes" id="UP000838878">
    <property type="component" value="Chromosome 14"/>
</dbReference>
<feature type="region of interest" description="Disordered" evidence="9">
    <location>
        <begin position="103"/>
        <end position="128"/>
    </location>
</feature>
<feature type="compositionally biased region" description="Low complexity" evidence="9">
    <location>
        <begin position="602"/>
        <end position="611"/>
    </location>
</feature>
<keyword evidence="13" id="KW-1185">Reference proteome</keyword>
<proteinExistence type="predicted"/>
<evidence type="ECO:0000256" key="8">
    <source>
        <dbReference type="ARBA" id="ARBA00023136"/>
    </source>
</evidence>
<dbReference type="PANTHER" id="PTHR13466:SF0">
    <property type="entry name" value="SMP-LTD DOMAIN-CONTAINING PROTEIN"/>
    <property type="match status" value="1"/>
</dbReference>
<dbReference type="CDD" id="cd21675">
    <property type="entry name" value="SMP_TEX2"/>
    <property type="match status" value="1"/>
</dbReference>
<dbReference type="GO" id="GO:0008289">
    <property type="term" value="F:lipid binding"/>
    <property type="evidence" value="ECO:0007669"/>
    <property type="project" value="UniProtKB-KW"/>
</dbReference>
<feature type="compositionally biased region" description="Polar residues" evidence="9">
    <location>
        <begin position="356"/>
        <end position="366"/>
    </location>
</feature>
<evidence type="ECO:0000256" key="6">
    <source>
        <dbReference type="ARBA" id="ARBA00023055"/>
    </source>
</evidence>
<feature type="region of interest" description="Disordered" evidence="9">
    <location>
        <begin position="1008"/>
        <end position="1051"/>
    </location>
</feature>
<evidence type="ECO:0000313" key="12">
    <source>
        <dbReference type="EMBL" id="CAH0719468.1"/>
    </source>
</evidence>
<keyword evidence="4" id="KW-0256">Endoplasmic reticulum</keyword>
<evidence type="ECO:0000256" key="9">
    <source>
        <dbReference type="SAM" id="MobiDB-lite"/>
    </source>
</evidence>
<feature type="compositionally biased region" description="Polar residues" evidence="9">
    <location>
        <begin position="809"/>
        <end position="820"/>
    </location>
</feature>
<feature type="region of interest" description="Disordered" evidence="9">
    <location>
        <begin position="217"/>
        <end position="304"/>
    </location>
</feature>
<dbReference type="OrthoDB" id="26740at2759"/>
<dbReference type="InterPro" id="IPR031468">
    <property type="entry name" value="SMP_LBD"/>
</dbReference>
<accession>A0A8J9VCT8</accession>
<dbReference type="GO" id="GO:0006869">
    <property type="term" value="P:lipid transport"/>
    <property type="evidence" value="ECO:0007669"/>
    <property type="project" value="UniProtKB-KW"/>
</dbReference>
<evidence type="ECO:0000256" key="10">
    <source>
        <dbReference type="SAM" id="Phobius"/>
    </source>
</evidence>
<protein>
    <recommendedName>
        <fullName evidence="11">SMP-LTD domain-containing protein</fullName>
    </recommendedName>
</protein>
<dbReference type="GO" id="GO:0005789">
    <property type="term" value="C:endoplasmic reticulum membrane"/>
    <property type="evidence" value="ECO:0007669"/>
    <property type="project" value="UniProtKB-SubCell"/>
</dbReference>
<comment type="subcellular location">
    <subcellularLocation>
        <location evidence="1">Endoplasmic reticulum membrane</location>
    </subcellularLocation>
</comment>
<gene>
    <name evidence="12" type="ORF">BINO364_LOCUS5807</name>
</gene>
<feature type="region of interest" description="Disordered" evidence="9">
    <location>
        <begin position="649"/>
        <end position="676"/>
    </location>
</feature>